<dbReference type="EMBL" id="LFYR01000879">
    <property type="protein sequence ID" value="KMZ67877.1"/>
    <property type="molecule type" value="Genomic_DNA"/>
</dbReference>
<reference evidence="2" key="1">
    <citation type="journal article" date="2016" name="Nature">
        <title>The genome of the seagrass Zostera marina reveals angiosperm adaptation to the sea.</title>
        <authorList>
            <person name="Olsen J.L."/>
            <person name="Rouze P."/>
            <person name="Verhelst B."/>
            <person name="Lin Y.-C."/>
            <person name="Bayer T."/>
            <person name="Collen J."/>
            <person name="Dattolo E."/>
            <person name="De Paoli E."/>
            <person name="Dittami S."/>
            <person name="Maumus F."/>
            <person name="Michel G."/>
            <person name="Kersting A."/>
            <person name="Lauritano C."/>
            <person name="Lohaus R."/>
            <person name="Toepel M."/>
            <person name="Tonon T."/>
            <person name="Vanneste K."/>
            <person name="Amirebrahimi M."/>
            <person name="Brakel J."/>
            <person name="Bostroem C."/>
            <person name="Chovatia M."/>
            <person name="Grimwood J."/>
            <person name="Jenkins J.W."/>
            <person name="Jueterbock A."/>
            <person name="Mraz A."/>
            <person name="Stam W.T."/>
            <person name="Tice H."/>
            <person name="Bornberg-Bauer E."/>
            <person name="Green P.J."/>
            <person name="Pearson G.A."/>
            <person name="Procaccini G."/>
            <person name="Duarte C.M."/>
            <person name="Schmutz J."/>
            <person name="Reusch T.B.H."/>
            <person name="Van de Peer Y."/>
        </authorList>
    </citation>
    <scope>NUCLEOTIDE SEQUENCE [LARGE SCALE GENOMIC DNA]</scope>
    <source>
        <strain evidence="2">cv. Finnish</strain>
    </source>
</reference>
<organism evidence="1 2">
    <name type="scientific">Zostera marina</name>
    <name type="common">Eelgrass</name>
    <dbReference type="NCBI Taxonomy" id="29655"/>
    <lineage>
        <taxon>Eukaryota</taxon>
        <taxon>Viridiplantae</taxon>
        <taxon>Streptophyta</taxon>
        <taxon>Embryophyta</taxon>
        <taxon>Tracheophyta</taxon>
        <taxon>Spermatophyta</taxon>
        <taxon>Magnoliopsida</taxon>
        <taxon>Liliopsida</taxon>
        <taxon>Zosteraceae</taxon>
        <taxon>Zostera</taxon>
    </lineage>
</organism>
<sequence length="60" mass="6621">MVTLYSKLNHPLRDLLGSGVVFESGRRDPIPNRSTMADCLCISRSCVGLFSNLVVLRALQ</sequence>
<protein>
    <submittedName>
        <fullName evidence="1">Uncharacterized protein</fullName>
    </submittedName>
</protein>
<evidence type="ECO:0000313" key="1">
    <source>
        <dbReference type="EMBL" id="KMZ67877.1"/>
    </source>
</evidence>
<dbReference type="Proteomes" id="UP000036987">
    <property type="component" value="Unassembled WGS sequence"/>
</dbReference>
<evidence type="ECO:0000313" key="2">
    <source>
        <dbReference type="Proteomes" id="UP000036987"/>
    </source>
</evidence>
<proteinExistence type="predicted"/>
<keyword evidence="2" id="KW-1185">Reference proteome</keyword>
<comment type="caution">
    <text evidence="1">The sequence shown here is derived from an EMBL/GenBank/DDBJ whole genome shotgun (WGS) entry which is preliminary data.</text>
</comment>
<dbReference type="AlphaFoldDB" id="A0A0K9PI04"/>
<gene>
    <name evidence="1" type="ORF">ZOSMA_255G00160</name>
</gene>
<accession>A0A0K9PI04</accession>
<name>A0A0K9PI04_ZOSMR</name>